<protein>
    <submittedName>
        <fullName evidence="1">Uncharacterized protein</fullName>
    </submittedName>
</protein>
<gene>
    <name evidence="1" type="ORF">IWQ57_002324</name>
</gene>
<dbReference type="Proteomes" id="UP001140234">
    <property type="component" value="Unassembled WGS sequence"/>
</dbReference>
<organism evidence="1 2">
    <name type="scientific">Coemansia nantahalensis</name>
    <dbReference type="NCBI Taxonomy" id="2789366"/>
    <lineage>
        <taxon>Eukaryota</taxon>
        <taxon>Fungi</taxon>
        <taxon>Fungi incertae sedis</taxon>
        <taxon>Zoopagomycota</taxon>
        <taxon>Kickxellomycotina</taxon>
        <taxon>Kickxellomycetes</taxon>
        <taxon>Kickxellales</taxon>
        <taxon>Kickxellaceae</taxon>
        <taxon>Coemansia</taxon>
    </lineage>
</organism>
<evidence type="ECO:0000313" key="1">
    <source>
        <dbReference type="EMBL" id="KAJ2771179.1"/>
    </source>
</evidence>
<keyword evidence="2" id="KW-1185">Reference proteome</keyword>
<accession>A0ACC1K0N5</accession>
<dbReference type="EMBL" id="JANBUJ010000583">
    <property type="protein sequence ID" value="KAJ2771179.1"/>
    <property type="molecule type" value="Genomic_DNA"/>
</dbReference>
<sequence length="308" mass="32215">MDSGGSPAAGIAAGDAMDPAAARLLQVVKDAGALVEAEEAAAANQGADADCESGDADSSMSSGSDFDVDSDADEDGDAERNKSIRRMIADDDDEDGAGTAVLVTRHEVPEPAVPAPPITQIPETAQLCALGAVHSVVGSSVIVQAHISGEKHVLDSESLVAFADGRVLGLLCDVFGPVAQPMYTVRFNSAEEIDRERCAVGTPVFYALGWARMLATERLRAKGTDASNEYDEEVGSDAMEFSDDEAEQAFKRKKKRDRVLRAHAPTAATPADPRPPQPPPPPNAAPASAVAGRKLQTYDDICDPDLGF</sequence>
<name>A0ACC1K0N5_9FUNG</name>
<proteinExistence type="predicted"/>
<reference evidence="1" key="1">
    <citation type="submission" date="2022-07" db="EMBL/GenBank/DDBJ databases">
        <title>Phylogenomic reconstructions and comparative analyses of Kickxellomycotina fungi.</title>
        <authorList>
            <person name="Reynolds N.K."/>
            <person name="Stajich J.E."/>
            <person name="Barry K."/>
            <person name="Grigoriev I.V."/>
            <person name="Crous P."/>
            <person name="Smith M.E."/>
        </authorList>
    </citation>
    <scope>NUCLEOTIDE SEQUENCE</scope>
    <source>
        <strain evidence="1">CBS 109366</strain>
    </source>
</reference>
<comment type="caution">
    <text evidence="1">The sequence shown here is derived from an EMBL/GenBank/DDBJ whole genome shotgun (WGS) entry which is preliminary data.</text>
</comment>
<evidence type="ECO:0000313" key="2">
    <source>
        <dbReference type="Proteomes" id="UP001140234"/>
    </source>
</evidence>